<keyword evidence="3" id="KW-0520">NAD</keyword>
<dbReference type="Proteomes" id="UP000257479">
    <property type="component" value="Unassembled WGS sequence"/>
</dbReference>
<dbReference type="AlphaFoldDB" id="A0A3C1KEG5"/>
<name>A0A3C1KEG5_9MICO</name>
<dbReference type="InterPro" id="IPR015590">
    <property type="entry name" value="Aldehyde_DH_dom"/>
</dbReference>
<dbReference type="EC" id="1.2.1.8" evidence="5"/>
<dbReference type="SUPFAM" id="SSF53720">
    <property type="entry name" value="ALDH-like"/>
    <property type="match status" value="1"/>
</dbReference>
<sequence length="119" mass="13060">MRIFQEEIFGPVVAITPFDSDEEALALANGVRYGLAAYVWTNDLKRAHNFAQAIDAGMVWLNSNNVRDLRTPFGGVKASGLGHEGGYRSIDFYTEQQAVHITLGEVHNPTFGKGASTHH</sequence>
<feature type="non-terminal residue" evidence="5">
    <location>
        <position position="1"/>
    </location>
</feature>
<dbReference type="InterPro" id="IPR016162">
    <property type="entry name" value="Ald_DH_N"/>
</dbReference>
<evidence type="ECO:0000313" key="6">
    <source>
        <dbReference type="Proteomes" id="UP000257479"/>
    </source>
</evidence>
<evidence type="ECO:0000256" key="1">
    <source>
        <dbReference type="ARBA" id="ARBA00009986"/>
    </source>
</evidence>
<dbReference type="InterPro" id="IPR016161">
    <property type="entry name" value="Ald_DH/histidinol_DH"/>
</dbReference>
<dbReference type="GO" id="GO:0008802">
    <property type="term" value="F:betaine-aldehyde dehydrogenase (NAD+) activity"/>
    <property type="evidence" value="ECO:0007669"/>
    <property type="project" value="UniProtKB-EC"/>
</dbReference>
<feature type="domain" description="Aldehyde dehydrogenase" evidence="4">
    <location>
        <begin position="1"/>
        <end position="99"/>
    </location>
</feature>
<protein>
    <submittedName>
        <fullName evidence="5">5-carboxymethyl-2-hydroxymuconate semialdehyde dehydrogenase</fullName>
        <ecNumber evidence="5">1.2.1.8</ecNumber>
    </submittedName>
</protein>
<organism evidence="5 6">
    <name type="scientific">Microbacterium ginsengisoli</name>
    <dbReference type="NCBI Taxonomy" id="400772"/>
    <lineage>
        <taxon>Bacteria</taxon>
        <taxon>Bacillati</taxon>
        <taxon>Actinomycetota</taxon>
        <taxon>Actinomycetes</taxon>
        <taxon>Micrococcales</taxon>
        <taxon>Microbacteriaceae</taxon>
        <taxon>Microbacterium</taxon>
    </lineage>
</organism>
<dbReference type="PANTHER" id="PTHR43720:SF2">
    <property type="entry name" value="2-AMINOMUCONIC SEMIALDEHYDE DEHYDROGENASE"/>
    <property type="match status" value="1"/>
</dbReference>
<evidence type="ECO:0000256" key="2">
    <source>
        <dbReference type="ARBA" id="ARBA00023002"/>
    </source>
</evidence>
<gene>
    <name evidence="5" type="ORF">DCP95_09905</name>
</gene>
<dbReference type="Pfam" id="PF00171">
    <property type="entry name" value="Aldedh"/>
    <property type="match status" value="1"/>
</dbReference>
<keyword evidence="2 5" id="KW-0560">Oxidoreductase</keyword>
<proteinExistence type="inferred from homology"/>
<reference evidence="5 6" key="1">
    <citation type="journal article" date="2018" name="Nat. Biotechnol.">
        <title>A standardized bacterial taxonomy based on genome phylogeny substantially revises the tree of life.</title>
        <authorList>
            <person name="Parks D.H."/>
            <person name="Chuvochina M."/>
            <person name="Waite D.W."/>
            <person name="Rinke C."/>
            <person name="Skarshewski A."/>
            <person name="Chaumeil P.A."/>
            <person name="Hugenholtz P."/>
        </authorList>
    </citation>
    <scope>NUCLEOTIDE SEQUENCE [LARGE SCALE GENOMIC DNA]</scope>
    <source>
        <strain evidence="5">UBA9152</strain>
    </source>
</reference>
<dbReference type="InterPro" id="IPR016163">
    <property type="entry name" value="Ald_DH_C"/>
</dbReference>
<dbReference type="Gene3D" id="3.40.309.10">
    <property type="entry name" value="Aldehyde Dehydrogenase, Chain A, domain 2"/>
    <property type="match status" value="1"/>
</dbReference>
<comment type="caution">
    <text evidence="5">The sequence shown here is derived from an EMBL/GenBank/DDBJ whole genome shotgun (WGS) entry which is preliminary data.</text>
</comment>
<evidence type="ECO:0000313" key="5">
    <source>
        <dbReference type="EMBL" id="HAN24868.1"/>
    </source>
</evidence>
<dbReference type="Gene3D" id="3.40.605.10">
    <property type="entry name" value="Aldehyde Dehydrogenase, Chain A, domain 1"/>
    <property type="match status" value="1"/>
</dbReference>
<accession>A0A3C1KEG5</accession>
<evidence type="ECO:0000259" key="4">
    <source>
        <dbReference type="Pfam" id="PF00171"/>
    </source>
</evidence>
<dbReference type="PANTHER" id="PTHR43720">
    <property type="entry name" value="2-AMINOMUCONIC SEMIALDEHYDE DEHYDROGENASE"/>
    <property type="match status" value="1"/>
</dbReference>
<comment type="similarity">
    <text evidence="1">Belongs to the aldehyde dehydrogenase family.</text>
</comment>
<dbReference type="EMBL" id="DMNG01000166">
    <property type="protein sequence ID" value="HAN24868.1"/>
    <property type="molecule type" value="Genomic_DNA"/>
</dbReference>
<evidence type="ECO:0000256" key="3">
    <source>
        <dbReference type="ARBA" id="ARBA00023027"/>
    </source>
</evidence>